<name>A0A6A5X2H1_9PLEO</name>
<sequence>MLFRYCTFGLLVGSIASALPSSDVKKRKLGLPYSTISKDIIDRDGNPVLFVGSNWPGHQETMLPEGLQHASVKDIVSWIRKFGLNSIRLTFAIEMIDDYLSNSPNQTLERTILNPLGDNGTSVLADILKHNPQFTKETTRLEIWDDVAKELARQDVILHLDNHVSKAFWCCALDDGNGWFGEKYFDVEKWIRGWGFIAKHAKDHWPSFASVGLRNELRSAKQAEPYDWYTWHLHMTAAADAVHKSAPEALIFFSGLDYDVYIDPIPLGKTLTGTKGTATENKTAIFNPSKHAWKTKVVLEIHKYDFEATQDDCATFKKKWYAKGFQAVDLSNQAAKYHLPMVISEWGFIHNGTYWNQTTYAKCLTEMVKDYHVGFFQWELSGSFYLQTRPGRVPQATIQGLEEFWGLLNYNWDGVRSPVTVENSLDKMVAALG</sequence>
<dbReference type="Proteomes" id="UP000799779">
    <property type="component" value="Unassembled WGS sequence"/>
</dbReference>
<dbReference type="InterPro" id="IPR017853">
    <property type="entry name" value="GH"/>
</dbReference>
<feature type="chain" id="PRO_5025469176" evidence="1">
    <location>
        <begin position="19"/>
        <end position="433"/>
    </location>
</feature>
<dbReference type="Gene3D" id="3.20.20.80">
    <property type="entry name" value="Glycosidases"/>
    <property type="match status" value="1"/>
</dbReference>
<dbReference type="PANTHER" id="PTHR31263:SF0">
    <property type="entry name" value="CELLULASE FAMILY PROTEIN (AFU_ORTHOLOGUE AFUA_5G14560)"/>
    <property type="match status" value="1"/>
</dbReference>
<keyword evidence="1" id="KW-0732">Signal</keyword>
<dbReference type="GO" id="GO:0016787">
    <property type="term" value="F:hydrolase activity"/>
    <property type="evidence" value="ECO:0007669"/>
    <property type="project" value="UniProtKB-KW"/>
</dbReference>
<reference evidence="2" key="1">
    <citation type="journal article" date="2020" name="Stud. Mycol.">
        <title>101 Dothideomycetes genomes: a test case for predicting lifestyles and emergence of pathogens.</title>
        <authorList>
            <person name="Haridas S."/>
            <person name="Albert R."/>
            <person name="Binder M."/>
            <person name="Bloem J."/>
            <person name="Labutti K."/>
            <person name="Salamov A."/>
            <person name="Andreopoulos B."/>
            <person name="Baker S."/>
            <person name="Barry K."/>
            <person name="Bills G."/>
            <person name="Bluhm B."/>
            <person name="Cannon C."/>
            <person name="Castanera R."/>
            <person name="Culley D."/>
            <person name="Daum C."/>
            <person name="Ezra D."/>
            <person name="Gonzalez J."/>
            <person name="Henrissat B."/>
            <person name="Kuo A."/>
            <person name="Liang C."/>
            <person name="Lipzen A."/>
            <person name="Lutzoni F."/>
            <person name="Magnuson J."/>
            <person name="Mondo S."/>
            <person name="Nolan M."/>
            <person name="Ohm R."/>
            <person name="Pangilinan J."/>
            <person name="Park H.-J."/>
            <person name="Ramirez L."/>
            <person name="Alfaro M."/>
            <person name="Sun H."/>
            <person name="Tritt A."/>
            <person name="Yoshinaga Y."/>
            <person name="Zwiers L.-H."/>
            <person name="Turgeon B."/>
            <person name="Goodwin S."/>
            <person name="Spatafora J."/>
            <person name="Crous P."/>
            <person name="Grigoriev I."/>
        </authorList>
    </citation>
    <scope>NUCLEOTIDE SEQUENCE</scope>
    <source>
        <strain evidence="2">CBS 123094</strain>
    </source>
</reference>
<proteinExistence type="predicted"/>
<protein>
    <submittedName>
        <fullName evidence="2">Glycoside hydrolase family 5 protein</fullName>
    </submittedName>
</protein>
<dbReference type="SUPFAM" id="SSF51445">
    <property type="entry name" value="(Trans)glycosidases"/>
    <property type="match status" value="1"/>
</dbReference>
<evidence type="ECO:0000256" key="1">
    <source>
        <dbReference type="SAM" id="SignalP"/>
    </source>
</evidence>
<keyword evidence="2" id="KW-0378">Hydrolase</keyword>
<feature type="signal peptide" evidence="1">
    <location>
        <begin position="1"/>
        <end position="18"/>
    </location>
</feature>
<dbReference type="OrthoDB" id="442731at2759"/>
<dbReference type="EMBL" id="ML977557">
    <property type="protein sequence ID" value="KAF2007165.1"/>
    <property type="molecule type" value="Genomic_DNA"/>
</dbReference>
<dbReference type="PANTHER" id="PTHR31263">
    <property type="entry name" value="CELLULASE FAMILY PROTEIN (AFU_ORTHOLOGUE AFUA_5G14560)"/>
    <property type="match status" value="1"/>
</dbReference>
<evidence type="ECO:0000313" key="3">
    <source>
        <dbReference type="Proteomes" id="UP000799779"/>
    </source>
</evidence>
<accession>A0A6A5X2H1</accession>
<evidence type="ECO:0000313" key="2">
    <source>
        <dbReference type="EMBL" id="KAF2007165.1"/>
    </source>
</evidence>
<organism evidence="2 3">
    <name type="scientific">Amniculicola lignicola CBS 123094</name>
    <dbReference type="NCBI Taxonomy" id="1392246"/>
    <lineage>
        <taxon>Eukaryota</taxon>
        <taxon>Fungi</taxon>
        <taxon>Dikarya</taxon>
        <taxon>Ascomycota</taxon>
        <taxon>Pezizomycotina</taxon>
        <taxon>Dothideomycetes</taxon>
        <taxon>Pleosporomycetidae</taxon>
        <taxon>Pleosporales</taxon>
        <taxon>Amniculicolaceae</taxon>
        <taxon>Amniculicola</taxon>
    </lineage>
</organism>
<dbReference type="AlphaFoldDB" id="A0A6A5X2H1"/>
<keyword evidence="3" id="KW-1185">Reference proteome</keyword>
<gene>
    <name evidence="2" type="ORF">P154DRAFT_592353</name>
</gene>